<dbReference type="EMBL" id="GG738883">
    <property type="protein sequence ID" value="EFC41799.1"/>
    <property type="molecule type" value="Genomic_DNA"/>
</dbReference>
<evidence type="ECO:0000259" key="2">
    <source>
        <dbReference type="Pfam" id="PF22740"/>
    </source>
</evidence>
<proteinExistence type="predicted"/>
<dbReference type="RefSeq" id="XP_002674543.1">
    <property type="nucleotide sequence ID" value="XM_002674497.1"/>
</dbReference>
<dbReference type="InterPro" id="IPR016024">
    <property type="entry name" value="ARM-type_fold"/>
</dbReference>
<dbReference type="STRING" id="5762.D2VMU2"/>
<gene>
    <name evidence="3" type="ORF">NAEGRDRAFT_70261</name>
</gene>
<dbReference type="VEuPathDB" id="AmoebaDB:NAEGRDRAFT_70261"/>
<dbReference type="GO" id="GO:0005524">
    <property type="term" value="F:ATP binding"/>
    <property type="evidence" value="ECO:0007669"/>
    <property type="project" value="InterPro"/>
</dbReference>
<dbReference type="Pfam" id="PF22740">
    <property type="entry name" value="PapZ_C"/>
    <property type="match status" value="1"/>
</dbReference>
<name>D2VMU2_NAEGR</name>
<feature type="region of interest" description="Disordered" evidence="1">
    <location>
        <begin position="118"/>
        <end position="171"/>
    </location>
</feature>
<dbReference type="InParanoid" id="D2VMU2"/>
<evidence type="ECO:0000313" key="3">
    <source>
        <dbReference type="EMBL" id="EFC41799.1"/>
    </source>
</evidence>
<accession>D2VMU2</accession>
<feature type="compositionally biased region" description="Basic residues" evidence="1">
    <location>
        <begin position="229"/>
        <end position="239"/>
    </location>
</feature>
<dbReference type="SUPFAM" id="SSF48371">
    <property type="entry name" value="ARM repeat"/>
    <property type="match status" value="1"/>
</dbReference>
<evidence type="ECO:0000256" key="1">
    <source>
        <dbReference type="SAM" id="MobiDB-lite"/>
    </source>
</evidence>
<dbReference type="AlphaFoldDB" id="D2VMU2"/>
<feature type="region of interest" description="Disordered" evidence="1">
    <location>
        <begin position="215"/>
        <end position="239"/>
    </location>
</feature>
<dbReference type="InterPro" id="IPR053931">
    <property type="entry name" value="RapZ_C"/>
</dbReference>
<feature type="compositionally biased region" description="Acidic residues" evidence="1">
    <location>
        <begin position="133"/>
        <end position="170"/>
    </location>
</feature>
<organism evidence="4">
    <name type="scientific">Naegleria gruberi</name>
    <name type="common">Amoeba</name>
    <dbReference type="NCBI Taxonomy" id="5762"/>
    <lineage>
        <taxon>Eukaryota</taxon>
        <taxon>Discoba</taxon>
        <taxon>Heterolobosea</taxon>
        <taxon>Tetramitia</taxon>
        <taxon>Eutetramitia</taxon>
        <taxon>Vahlkampfiidae</taxon>
        <taxon>Naegleria</taxon>
    </lineage>
</organism>
<sequence length="239" mass="27580">MQQLDEGIDEEINSNYQQTEISNSELNENSNSPQLSIKIITFGVLHGKIPKNSYDVLYNLQELPNPLTAQARKKMTGLSKELREDFISNTMVKSHFETSYREIVGKLNEKLKELRNIAVELEDKPEEEKETKEDEEESEENEEDEDDEEEIEDEDEEEDEEDDEEEDTDENTFVIAVCCHKGKHRSVSFAEILKEKLTSDSTLRSSISSLNVVHRDVHKKGASNNNSRGSHKSKFFNDY</sequence>
<dbReference type="InterPro" id="IPR005337">
    <property type="entry name" value="RapZ-like"/>
</dbReference>
<reference evidence="3 4" key="1">
    <citation type="journal article" date="2010" name="Cell">
        <title>The genome of Naegleria gruberi illuminates early eukaryotic versatility.</title>
        <authorList>
            <person name="Fritz-Laylin L.K."/>
            <person name="Prochnik S.E."/>
            <person name="Ginger M.L."/>
            <person name="Dacks J.B."/>
            <person name="Carpenter M.L."/>
            <person name="Field M.C."/>
            <person name="Kuo A."/>
            <person name="Paredez A."/>
            <person name="Chapman J."/>
            <person name="Pham J."/>
            <person name="Shu S."/>
            <person name="Neupane R."/>
            <person name="Cipriano M."/>
            <person name="Mancuso J."/>
            <person name="Tu H."/>
            <person name="Salamov A."/>
            <person name="Lindquist E."/>
            <person name="Shapiro H."/>
            <person name="Lucas S."/>
            <person name="Grigoriev I.V."/>
            <person name="Cande W.Z."/>
            <person name="Fulton C."/>
            <person name="Rokhsar D.S."/>
            <person name="Dawson S.C."/>
        </authorList>
    </citation>
    <scope>NUCLEOTIDE SEQUENCE [LARGE SCALE GENOMIC DNA]</scope>
    <source>
        <strain evidence="3 4">NEG-M</strain>
    </source>
</reference>
<dbReference type="PANTHER" id="PTHR30448">
    <property type="entry name" value="RNASE ADAPTER PROTEIN RAPZ"/>
    <property type="match status" value="1"/>
</dbReference>
<keyword evidence="4" id="KW-1185">Reference proteome</keyword>
<dbReference type="Proteomes" id="UP000006671">
    <property type="component" value="Unassembled WGS sequence"/>
</dbReference>
<dbReference type="PANTHER" id="PTHR30448:SF0">
    <property type="entry name" value="RNASE ADAPTER PROTEIN RAPZ"/>
    <property type="match status" value="1"/>
</dbReference>
<dbReference type="KEGG" id="ngr:NAEGRDRAFT_70261"/>
<dbReference type="OrthoDB" id="10267139at2759"/>
<feature type="domain" description="RapZ C-terminal" evidence="2">
    <location>
        <begin position="166"/>
        <end position="217"/>
    </location>
</feature>
<dbReference type="GeneID" id="8851486"/>
<protein>
    <submittedName>
        <fullName evidence="3">Predicted protein</fullName>
    </submittedName>
</protein>
<dbReference type="OMA" id="THRDIGD"/>
<evidence type="ECO:0000313" key="4">
    <source>
        <dbReference type="Proteomes" id="UP000006671"/>
    </source>
</evidence>